<evidence type="ECO:0000256" key="4">
    <source>
        <dbReference type="ARBA" id="ARBA00022606"/>
    </source>
</evidence>
<sequence length="176" mass="20663">MGETVSIVNDISFNKYSGSMSFDFEKEVMYKDVMARKYINSPRNLEDSRVEESNECFCVGRGKKRQCHKRGIIDLYDCIEQPKIVSYPHFYMASPEYQTYAKGLNPSKEKHEAFFEIEPRSGVILHGIRRLQFNVLLTKIPEVALLTNVREGIFPILWVEQEIDDYDWYKEALEKD</sequence>
<dbReference type="PANTHER" id="PTHR11923">
    <property type="entry name" value="SCAVENGER RECEPTOR CLASS B TYPE-1 SR-B1"/>
    <property type="match status" value="1"/>
</dbReference>
<evidence type="ECO:0000256" key="5">
    <source>
        <dbReference type="ARBA" id="ARBA00022692"/>
    </source>
</evidence>
<evidence type="ECO:0000256" key="6">
    <source>
        <dbReference type="ARBA" id="ARBA00022725"/>
    </source>
</evidence>
<proteinExistence type="inferred from homology"/>
<evidence type="ECO:0000256" key="1">
    <source>
        <dbReference type="ARBA" id="ARBA00004651"/>
    </source>
</evidence>
<name>A0A7R9H316_TIMPO</name>
<dbReference type="GO" id="GO:0007608">
    <property type="term" value="P:sensory perception of smell"/>
    <property type="evidence" value="ECO:0007669"/>
    <property type="project" value="UniProtKB-KW"/>
</dbReference>
<dbReference type="EMBL" id="OD002736">
    <property type="protein sequence ID" value="CAD7405997.1"/>
    <property type="molecule type" value="Genomic_DNA"/>
</dbReference>
<dbReference type="GO" id="GO:0005886">
    <property type="term" value="C:plasma membrane"/>
    <property type="evidence" value="ECO:0007669"/>
    <property type="project" value="UniProtKB-SubCell"/>
</dbReference>
<evidence type="ECO:0000256" key="9">
    <source>
        <dbReference type="ARBA" id="ARBA00023157"/>
    </source>
</evidence>
<dbReference type="InterPro" id="IPR002159">
    <property type="entry name" value="CD36_fam"/>
</dbReference>
<keyword evidence="5" id="KW-0812">Transmembrane</keyword>
<keyword evidence="4" id="KW-0716">Sensory transduction</keyword>
<evidence type="ECO:0000256" key="11">
    <source>
        <dbReference type="ARBA" id="ARBA00023180"/>
    </source>
</evidence>
<dbReference type="GO" id="GO:0005737">
    <property type="term" value="C:cytoplasm"/>
    <property type="evidence" value="ECO:0007669"/>
    <property type="project" value="TreeGrafter"/>
</dbReference>
<keyword evidence="3" id="KW-1003">Cell membrane</keyword>
<dbReference type="GO" id="GO:0005044">
    <property type="term" value="F:scavenger receptor activity"/>
    <property type="evidence" value="ECO:0007669"/>
    <property type="project" value="TreeGrafter"/>
</dbReference>
<dbReference type="PANTHER" id="PTHR11923:SF69">
    <property type="entry name" value="SENSORY NEURON MEMBRANE PROTEIN 1"/>
    <property type="match status" value="1"/>
</dbReference>
<comment type="similarity">
    <text evidence="2">Belongs to the CD36 family.</text>
</comment>
<protein>
    <submittedName>
        <fullName evidence="12">Uncharacterized protein</fullName>
    </submittedName>
</protein>
<evidence type="ECO:0000256" key="10">
    <source>
        <dbReference type="ARBA" id="ARBA00023170"/>
    </source>
</evidence>
<evidence type="ECO:0000256" key="2">
    <source>
        <dbReference type="ARBA" id="ARBA00010532"/>
    </source>
</evidence>
<dbReference type="AlphaFoldDB" id="A0A7R9H316"/>
<keyword evidence="7" id="KW-1133">Transmembrane helix</keyword>
<accession>A0A7R9H316</accession>
<keyword evidence="10" id="KW-0675">Receptor</keyword>
<keyword evidence="8" id="KW-0472">Membrane</keyword>
<evidence type="ECO:0000313" key="12">
    <source>
        <dbReference type="EMBL" id="CAD7405997.1"/>
    </source>
</evidence>
<keyword evidence="9" id="KW-1015">Disulfide bond</keyword>
<reference evidence="12" key="1">
    <citation type="submission" date="2020-11" db="EMBL/GenBank/DDBJ databases">
        <authorList>
            <person name="Tran Van P."/>
        </authorList>
    </citation>
    <scope>NUCLEOTIDE SEQUENCE</scope>
</reference>
<evidence type="ECO:0000256" key="7">
    <source>
        <dbReference type="ARBA" id="ARBA00022989"/>
    </source>
</evidence>
<evidence type="ECO:0000256" key="8">
    <source>
        <dbReference type="ARBA" id="ARBA00023136"/>
    </source>
</evidence>
<gene>
    <name evidence="12" type="ORF">TPSB3V08_LOCUS5233</name>
</gene>
<evidence type="ECO:0000256" key="3">
    <source>
        <dbReference type="ARBA" id="ARBA00022475"/>
    </source>
</evidence>
<keyword evidence="11" id="KW-0325">Glycoprotein</keyword>
<dbReference type="Pfam" id="PF01130">
    <property type="entry name" value="CD36"/>
    <property type="match status" value="1"/>
</dbReference>
<keyword evidence="6" id="KW-0552">Olfaction</keyword>
<organism evidence="12">
    <name type="scientific">Timema poppense</name>
    <name type="common">Walking stick</name>
    <dbReference type="NCBI Taxonomy" id="170557"/>
    <lineage>
        <taxon>Eukaryota</taxon>
        <taxon>Metazoa</taxon>
        <taxon>Ecdysozoa</taxon>
        <taxon>Arthropoda</taxon>
        <taxon>Hexapoda</taxon>
        <taxon>Insecta</taxon>
        <taxon>Pterygota</taxon>
        <taxon>Neoptera</taxon>
        <taxon>Polyneoptera</taxon>
        <taxon>Phasmatodea</taxon>
        <taxon>Timematodea</taxon>
        <taxon>Timematoidea</taxon>
        <taxon>Timematidae</taxon>
        <taxon>Timema</taxon>
    </lineage>
</organism>
<comment type="subcellular location">
    <subcellularLocation>
        <location evidence="1">Cell membrane</location>
        <topology evidence="1">Multi-pass membrane protein</topology>
    </subcellularLocation>
</comment>